<dbReference type="PaxDb" id="5507-FOXG_00889P0"/>
<evidence type="ECO:0000313" key="2">
    <source>
        <dbReference type="EMBL" id="EGU79614.1"/>
    </source>
</evidence>
<sequence>MISSLPFLLPSNNCANLFTTPSLIALTAEPDFAFIKMVDIERGQSDLDPYSPSMGEFGGKIRNCHDASMARSRVQSVLANYNQMRLDMPKTIQLKVARFLRHEKWVDSPRNLSQSHQYKMLIGQGRSKVLNFSAWLVVAAIWPSHLRVLGIADEMSRFWGQSFPDTRPFFPTNVSEEEALIKYDGNFVQGDEYPLSDAGDGIPRDKNKEDNGDGNEDGTDHPSKRKSNSGDIFNRATKKHKVDRTTALSNNAIPEPSNVQTTPGVEGIEQGRIAYLRRKIMARDELISEKDEVIKQRDAQIKELERRRHRRFKEGDKDFRKLFDRVEALKANLKDAAEKEHDLQTYVRQLEDHIKNRDEEIERLSDRNRKIQAKHKGVDRSRQTYVKELE</sequence>
<dbReference type="AlphaFoldDB" id="F9FU16"/>
<accession>F9FU16</accession>
<feature type="region of interest" description="Disordered" evidence="1">
    <location>
        <begin position="365"/>
        <end position="390"/>
    </location>
</feature>
<feature type="compositionally biased region" description="Basic and acidic residues" evidence="1">
    <location>
        <begin position="202"/>
        <end position="211"/>
    </location>
</feature>
<reference evidence="2" key="1">
    <citation type="journal article" date="2012" name="Mol. Plant Microbe Interact.">
        <title>A highly conserved effector in Fusarium oxysporum is required for full virulence on Arabidopsis.</title>
        <authorList>
            <person name="Thatcher L.F."/>
            <person name="Gardiner D.M."/>
            <person name="Kazan K."/>
            <person name="Manners J."/>
        </authorList>
    </citation>
    <scope>NUCLEOTIDE SEQUENCE [LARGE SCALE GENOMIC DNA]</scope>
    <source>
        <strain evidence="2">Fo5176</strain>
    </source>
</reference>
<dbReference type="OrthoDB" id="5103710at2759"/>
<dbReference type="EMBL" id="AFQF01002622">
    <property type="protein sequence ID" value="EGU79614.1"/>
    <property type="molecule type" value="Genomic_DNA"/>
</dbReference>
<protein>
    <submittedName>
        <fullName evidence="2">Uncharacterized protein</fullName>
    </submittedName>
</protein>
<feature type="compositionally biased region" description="Basic and acidic residues" evidence="1">
    <location>
        <begin position="376"/>
        <end position="390"/>
    </location>
</feature>
<proteinExistence type="predicted"/>
<organism evidence="2">
    <name type="scientific">Fusarium oxysporum (strain Fo5176)</name>
    <name type="common">Fusarium vascular wilt</name>
    <dbReference type="NCBI Taxonomy" id="660025"/>
    <lineage>
        <taxon>Eukaryota</taxon>
        <taxon>Fungi</taxon>
        <taxon>Dikarya</taxon>
        <taxon>Ascomycota</taxon>
        <taxon>Pezizomycotina</taxon>
        <taxon>Sordariomycetes</taxon>
        <taxon>Hypocreomycetidae</taxon>
        <taxon>Hypocreales</taxon>
        <taxon>Nectriaceae</taxon>
        <taxon>Fusarium</taxon>
        <taxon>Fusarium oxysporum species complex</taxon>
    </lineage>
</organism>
<feature type="region of interest" description="Disordered" evidence="1">
    <location>
        <begin position="194"/>
        <end position="243"/>
    </location>
</feature>
<evidence type="ECO:0000256" key="1">
    <source>
        <dbReference type="SAM" id="MobiDB-lite"/>
    </source>
</evidence>
<gene>
    <name evidence="2" type="ORF">FOXB_09897</name>
</gene>
<comment type="caution">
    <text evidence="2">The sequence shown here is derived from an EMBL/GenBank/DDBJ whole genome shotgun (WGS) entry which is preliminary data.</text>
</comment>
<name>F9FU16_FUSOF</name>